<comment type="similarity">
    <text evidence="5 18">Belongs to the CDS family.</text>
</comment>
<evidence type="ECO:0000256" key="19">
    <source>
        <dbReference type="SAM" id="Phobius"/>
    </source>
</evidence>
<evidence type="ECO:0000256" key="17">
    <source>
        <dbReference type="ARBA" id="ARBA00023264"/>
    </source>
</evidence>
<evidence type="ECO:0000313" key="21">
    <source>
        <dbReference type="Proteomes" id="UP000619838"/>
    </source>
</evidence>
<dbReference type="InterPro" id="IPR000374">
    <property type="entry name" value="PC_trans"/>
</dbReference>
<sequence>MSLKHPSNLAQRVIVAVPGIPLLLWLTWSGGVAFLGLVVLLAVLATGEFHHLARRKAEVLPPGYLMAFTALFQANLFFGFTTSLVLFLLLFMVLVVREVFQEAGSRILNIGASLAVVAYVNISFGSLLLIRLNDLMGVHLVFLMLVCVWAADIAAYFAGRALGGRFFRKKFFERLSPRKTWEGYLAGVVSSVLAAIVFAFADPGLDMVMAAVTGIGIGALGPLGDLVESMFKRDAGVKDSSALIPGHGGVLDRFDSLMFVSPLVYLLMLFFYITPS</sequence>
<comment type="subcellular location">
    <subcellularLocation>
        <location evidence="2">Cell membrane</location>
        <topology evidence="2">Multi-pass membrane protein</topology>
    </subcellularLocation>
</comment>
<evidence type="ECO:0000256" key="11">
    <source>
        <dbReference type="ARBA" id="ARBA00022692"/>
    </source>
</evidence>
<feature type="transmembrane region" description="Helical" evidence="19">
    <location>
        <begin position="257"/>
        <end position="274"/>
    </location>
</feature>
<comment type="catalytic activity">
    <reaction evidence="1 18">
        <text>a 1,2-diacyl-sn-glycero-3-phosphate + CTP + H(+) = a CDP-1,2-diacyl-sn-glycerol + diphosphate</text>
        <dbReference type="Rhea" id="RHEA:16229"/>
        <dbReference type="ChEBI" id="CHEBI:15378"/>
        <dbReference type="ChEBI" id="CHEBI:33019"/>
        <dbReference type="ChEBI" id="CHEBI:37563"/>
        <dbReference type="ChEBI" id="CHEBI:58332"/>
        <dbReference type="ChEBI" id="CHEBI:58608"/>
        <dbReference type="EC" id="2.7.7.41"/>
    </reaction>
</comment>
<gene>
    <name evidence="20" type="ORF">INT08_06300</name>
</gene>
<keyword evidence="11 18" id="KW-0812">Transmembrane</keyword>
<dbReference type="RefSeq" id="WP_114607333.1">
    <property type="nucleotide sequence ID" value="NZ_JABVZQ010000009.1"/>
</dbReference>
<evidence type="ECO:0000256" key="6">
    <source>
        <dbReference type="ARBA" id="ARBA00012487"/>
    </source>
</evidence>
<dbReference type="PANTHER" id="PTHR46382:SF1">
    <property type="entry name" value="PHOSPHATIDATE CYTIDYLYLTRANSFERASE"/>
    <property type="match status" value="1"/>
</dbReference>
<reference evidence="20 21" key="1">
    <citation type="journal article" date="2020" name="Microorganisms">
        <title>Simultaneous Genome Sequencing of Prosthecochloris ethylica and Desulfuromonas acetoxidans within a Syntrophic Mixture Reveals Unique Pili and Protein Interactions.</title>
        <authorList>
            <person name="Kyndt J.A."/>
            <person name="Van Beeumen J.J."/>
            <person name="Meyer T.E."/>
        </authorList>
    </citation>
    <scope>NUCLEOTIDE SEQUENCE [LARGE SCALE GENOMIC DNA]</scope>
    <source>
        <strain evidence="20 21">N3</strain>
    </source>
</reference>
<evidence type="ECO:0000256" key="4">
    <source>
        <dbReference type="ARBA" id="ARBA00005189"/>
    </source>
</evidence>
<comment type="pathway">
    <text evidence="3 18">Phospholipid metabolism; CDP-diacylglycerol biosynthesis; CDP-diacylglycerol from sn-glycerol 3-phosphate: step 3/3.</text>
</comment>
<feature type="transmembrane region" description="Helical" evidence="19">
    <location>
        <begin position="136"/>
        <end position="159"/>
    </location>
</feature>
<evidence type="ECO:0000256" key="16">
    <source>
        <dbReference type="ARBA" id="ARBA00023209"/>
    </source>
</evidence>
<feature type="transmembrane region" description="Helical" evidence="19">
    <location>
        <begin position="64"/>
        <end position="95"/>
    </location>
</feature>
<dbReference type="PROSITE" id="PS01315">
    <property type="entry name" value="CDS"/>
    <property type="match status" value="1"/>
</dbReference>
<evidence type="ECO:0000256" key="14">
    <source>
        <dbReference type="ARBA" id="ARBA00023098"/>
    </source>
</evidence>
<evidence type="ECO:0000256" key="18">
    <source>
        <dbReference type="RuleBase" id="RU003938"/>
    </source>
</evidence>
<evidence type="ECO:0000256" key="13">
    <source>
        <dbReference type="ARBA" id="ARBA00022989"/>
    </source>
</evidence>
<evidence type="ECO:0000256" key="3">
    <source>
        <dbReference type="ARBA" id="ARBA00005119"/>
    </source>
</evidence>
<keyword evidence="14" id="KW-0443">Lipid metabolism</keyword>
<evidence type="ECO:0000256" key="15">
    <source>
        <dbReference type="ARBA" id="ARBA00023136"/>
    </source>
</evidence>
<accession>A0ABR9XRW5</accession>
<dbReference type="EMBL" id="JADGII010000008">
    <property type="protein sequence ID" value="MBF0636786.1"/>
    <property type="molecule type" value="Genomic_DNA"/>
</dbReference>
<keyword evidence="15 19" id="KW-0472">Membrane</keyword>
<protein>
    <recommendedName>
        <fullName evidence="7 18">Phosphatidate cytidylyltransferase</fullName>
        <ecNumber evidence="6 18">2.7.7.41</ecNumber>
    </recommendedName>
</protein>
<keyword evidence="9" id="KW-0444">Lipid biosynthesis</keyword>
<feature type="transmembrane region" description="Helical" evidence="19">
    <location>
        <begin position="180"/>
        <end position="201"/>
    </location>
</feature>
<evidence type="ECO:0000256" key="12">
    <source>
        <dbReference type="ARBA" id="ARBA00022695"/>
    </source>
</evidence>
<keyword evidence="13 19" id="KW-1133">Transmembrane helix</keyword>
<comment type="caution">
    <text evidence="20">The sequence shown here is derived from an EMBL/GenBank/DDBJ whole genome shotgun (WGS) entry which is preliminary data.</text>
</comment>
<evidence type="ECO:0000256" key="10">
    <source>
        <dbReference type="ARBA" id="ARBA00022679"/>
    </source>
</evidence>
<keyword evidence="10 18" id="KW-0808">Transferase</keyword>
<proteinExistence type="inferred from homology"/>
<evidence type="ECO:0000256" key="7">
    <source>
        <dbReference type="ARBA" id="ARBA00019373"/>
    </source>
</evidence>
<comment type="pathway">
    <text evidence="4">Lipid metabolism.</text>
</comment>
<dbReference type="GO" id="GO:0016779">
    <property type="term" value="F:nucleotidyltransferase activity"/>
    <property type="evidence" value="ECO:0007669"/>
    <property type="project" value="UniProtKB-KW"/>
</dbReference>
<name>A0ABR9XRW5_9CHLB</name>
<dbReference type="Proteomes" id="UP000619838">
    <property type="component" value="Unassembled WGS sequence"/>
</dbReference>
<dbReference type="Pfam" id="PF01148">
    <property type="entry name" value="CTP_transf_1"/>
    <property type="match status" value="1"/>
</dbReference>
<evidence type="ECO:0000256" key="5">
    <source>
        <dbReference type="ARBA" id="ARBA00010185"/>
    </source>
</evidence>
<evidence type="ECO:0000256" key="8">
    <source>
        <dbReference type="ARBA" id="ARBA00022475"/>
    </source>
</evidence>
<evidence type="ECO:0000313" key="20">
    <source>
        <dbReference type="EMBL" id="MBF0636786.1"/>
    </source>
</evidence>
<keyword evidence="17" id="KW-1208">Phospholipid metabolism</keyword>
<dbReference type="PANTHER" id="PTHR46382">
    <property type="entry name" value="PHOSPHATIDATE CYTIDYLYLTRANSFERASE"/>
    <property type="match status" value="1"/>
</dbReference>
<dbReference type="EC" id="2.7.7.41" evidence="6 18"/>
<feature type="transmembrane region" description="Helical" evidence="19">
    <location>
        <begin position="107"/>
        <end position="130"/>
    </location>
</feature>
<feature type="transmembrane region" description="Helical" evidence="19">
    <location>
        <begin position="20"/>
        <end position="44"/>
    </location>
</feature>
<keyword evidence="8" id="KW-1003">Cell membrane</keyword>
<keyword evidence="21" id="KW-1185">Reference proteome</keyword>
<evidence type="ECO:0000256" key="2">
    <source>
        <dbReference type="ARBA" id="ARBA00004651"/>
    </source>
</evidence>
<organism evidence="20 21">
    <name type="scientific">Prosthecochloris ethylica</name>
    <dbReference type="NCBI Taxonomy" id="2743976"/>
    <lineage>
        <taxon>Bacteria</taxon>
        <taxon>Pseudomonadati</taxon>
        <taxon>Chlorobiota</taxon>
        <taxon>Chlorobiia</taxon>
        <taxon>Chlorobiales</taxon>
        <taxon>Chlorobiaceae</taxon>
        <taxon>Prosthecochloris</taxon>
    </lineage>
</organism>
<evidence type="ECO:0000256" key="9">
    <source>
        <dbReference type="ARBA" id="ARBA00022516"/>
    </source>
</evidence>
<keyword evidence="16" id="KW-0594">Phospholipid biosynthesis</keyword>
<keyword evidence="12 18" id="KW-0548">Nucleotidyltransferase</keyword>
<evidence type="ECO:0000256" key="1">
    <source>
        <dbReference type="ARBA" id="ARBA00001698"/>
    </source>
</evidence>